<dbReference type="AlphaFoldDB" id="A0A1F4V9A4"/>
<accession>A0A1F4V9A4</accession>
<dbReference type="EMBL" id="MEVD01000011">
    <property type="protein sequence ID" value="OGC53767.1"/>
    <property type="molecule type" value="Genomic_DNA"/>
</dbReference>
<proteinExistence type="predicted"/>
<gene>
    <name evidence="2" type="ORF">A3D91_01335</name>
</gene>
<evidence type="ECO:0000313" key="3">
    <source>
        <dbReference type="Proteomes" id="UP000178127"/>
    </source>
</evidence>
<feature type="chain" id="PRO_5009514951" description="Secreted protein" evidence="1">
    <location>
        <begin position="25"/>
        <end position="203"/>
    </location>
</feature>
<evidence type="ECO:0008006" key="4">
    <source>
        <dbReference type="Google" id="ProtNLM"/>
    </source>
</evidence>
<protein>
    <recommendedName>
        <fullName evidence="4">Secreted protein</fullName>
    </recommendedName>
</protein>
<comment type="caution">
    <text evidence="2">The sequence shown here is derived from an EMBL/GenBank/DDBJ whole genome shotgun (WGS) entry which is preliminary data.</text>
</comment>
<sequence length="203" mass="21678">MRKLLAGAAAGALMLASLASTAFAAPNTLNWGTEVNPGECDKVGSPVVNVTQKVVNDVDSGEGGNYWAFDEYNKHIQVWKSSTQGEYCADVKYVGQFDSQSGQTSPGAGGTLDGDEDGTFEGGFRATITGTLKSTPDWKTKGSVGLFDYNCDLSGTCPGYVSWVARYFDSGYGFSYDWWGWIYHAGNNGSWVNSSDGNSGDIF</sequence>
<dbReference type="Proteomes" id="UP000178127">
    <property type="component" value="Unassembled WGS sequence"/>
</dbReference>
<organism evidence="2 3">
    <name type="scientific">candidate division WWE3 bacterium RIFCSPHIGHO2_02_FULL_38_14</name>
    <dbReference type="NCBI Taxonomy" id="1802620"/>
    <lineage>
        <taxon>Bacteria</taxon>
        <taxon>Katanobacteria</taxon>
    </lineage>
</organism>
<feature type="signal peptide" evidence="1">
    <location>
        <begin position="1"/>
        <end position="24"/>
    </location>
</feature>
<evidence type="ECO:0000313" key="2">
    <source>
        <dbReference type="EMBL" id="OGC53767.1"/>
    </source>
</evidence>
<evidence type="ECO:0000256" key="1">
    <source>
        <dbReference type="SAM" id="SignalP"/>
    </source>
</evidence>
<keyword evidence="1" id="KW-0732">Signal</keyword>
<reference evidence="2 3" key="1">
    <citation type="journal article" date="2016" name="Nat. Commun.">
        <title>Thousands of microbial genomes shed light on interconnected biogeochemical processes in an aquifer system.</title>
        <authorList>
            <person name="Anantharaman K."/>
            <person name="Brown C.T."/>
            <person name="Hug L.A."/>
            <person name="Sharon I."/>
            <person name="Castelle C.J."/>
            <person name="Probst A.J."/>
            <person name="Thomas B.C."/>
            <person name="Singh A."/>
            <person name="Wilkins M.J."/>
            <person name="Karaoz U."/>
            <person name="Brodie E.L."/>
            <person name="Williams K.H."/>
            <person name="Hubbard S.S."/>
            <person name="Banfield J.F."/>
        </authorList>
    </citation>
    <scope>NUCLEOTIDE SEQUENCE [LARGE SCALE GENOMIC DNA]</scope>
</reference>
<name>A0A1F4V9A4_UNCKA</name>